<sequence>MLNFLIYFKRRMKLKVEFPNDYPSFFFDKLYNHWHVNTDRQAIVGIRFINNSSESITIYKIDAYINEEHYYFEEYGVHTITDNVEDMDDTSILLPLKKRNGKILSAESFDMTKQITLPIKIDSYGVEEGYMFYNFFPEINKSVNMKFIIKTSRGTKKTSFWIHEHTCDDK</sequence>
<organism evidence="1">
    <name type="scientific">Siphoviridae sp. ctorp6</name>
    <dbReference type="NCBI Taxonomy" id="2825673"/>
    <lineage>
        <taxon>Viruses</taxon>
        <taxon>Duplodnaviria</taxon>
        <taxon>Heunggongvirae</taxon>
        <taxon>Uroviricota</taxon>
        <taxon>Caudoviricetes</taxon>
    </lineage>
</organism>
<reference evidence="1" key="1">
    <citation type="journal article" date="2021" name="Proc. Natl. Acad. Sci. U.S.A.">
        <title>A Catalog of Tens of Thousands of Viruses from Human Metagenomes Reveals Hidden Associations with Chronic Diseases.</title>
        <authorList>
            <person name="Tisza M.J."/>
            <person name="Buck C.B."/>
        </authorList>
    </citation>
    <scope>NUCLEOTIDE SEQUENCE</scope>
    <source>
        <strain evidence="1">Ctorp6</strain>
    </source>
</reference>
<name>A0A8S5PDR4_9CAUD</name>
<dbReference type="EMBL" id="BK015394">
    <property type="protein sequence ID" value="DAE04816.1"/>
    <property type="molecule type" value="Genomic_DNA"/>
</dbReference>
<evidence type="ECO:0000313" key="1">
    <source>
        <dbReference type="EMBL" id="DAE04816.1"/>
    </source>
</evidence>
<proteinExistence type="predicted"/>
<accession>A0A8S5PDR4</accession>
<protein>
    <submittedName>
        <fullName evidence="1">Uncharacterized protein</fullName>
    </submittedName>
</protein>